<dbReference type="GO" id="GO:0003677">
    <property type="term" value="F:DNA binding"/>
    <property type="evidence" value="ECO:0007669"/>
    <property type="project" value="InterPro"/>
</dbReference>
<feature type="domain" description="AAA+ ATPase" evidence="10">
    <location>
        <begin position="46"/>
        <end position="189"/>
    </location>
</feature>
<dbReference type="GO" id="GO:0046872">
    <property type="term" value="F:metal ion binding"/>
    <property type="evidence" value="ECO:0007669"/>
    <property type="project" value="UniProtKB-KW"/>
</dbReference>
<evidence type="ECO:0000256" key="9">
    <source>
        <dbReference type="SAM" id="MobiDB-lite"/>
    </source>
</evidence>
<feature type="region of interest" description="Disordered" evidence="9">
    <location>
        <begin position="391"/>
        <end position="415"/>
    </location>
</feature>
<name>A0A369KDN4_9BACT</name>
<dbReference type="RefSeq" id="WP_114544244.1">
    <property type="nucleotide sequence ID" value="NZ_QQBG01000011.1"/>
</dbReference>
<keyword evidence="8" id="KW-0235">DNA replication</keyword>
<dbReference type="EC" id="2.7.7.7" evidence="8"/>
<evidence type="ECO:0000259" key="10">
    <source>
        <dbReference type="SMART" id="SM00382"/>
    </source>
</evidence>
<dbReference type="InterPro" id="IPR027417">
    <property type="entry name" value="P-loop_NTPase"/>
</dbReference>
<dbReference type="PANTHER" id="PTHR11669:SF0">
    <property type="entry name" value="PROTEIN STICHEL-LIKE 2"/>
    <property type="match status" value="1"/>
</dbReference>
<evidence type="ECO:0000256" key="6">
    <source>
        <dbReference type="ARBA" id="ARBA00022932"/>
    </source>
</evidence>
<evidence type="ECO:0000313" key="11">
    <source>
        <dbReference type="EMBL" id="RDB31570.1"/>
    </source>
</evidence>
<dbReference type="CDD" id="cd00009">
    <property type="entry name" value="AAA"/>
    <property type="match status" value="1"/>
</dbReference>
<keyword evidence="3 8" id="KW-0547">Nucleotide-binding</keyword>
<dbReference type="InterPro" id="IPR008921">
    <property type="entry name" value="DNA_pol3_clamp-load_cplx_C"/>
</dbReference>
<evidence type="ECO:0000256" key="1">
    <source>
        <dbReference type="ARBA" id="ARBA00006360"/>
    </source>
</evidence>
<dbReference type="GO" id="GO:0003887">
    <property type="term" value="F:DNA-directed DNA polymerase activity"/>
    <property type="evidence" value="ECO:0007669"/>
    <property type="project" value="UniProtKB-KW"/>
</dbReference>
<keyword evidence="8" id="KW-0548">Nucleotidyltransferase</keyword>
<dbReference type="EMBL" id="QQBG01000011">
    <property type="protein sequence ID" value="RDB31570.1"/>
    <property type="molecule type" value="Genomic_DNA"/>
</dbReference>
<comment type="caution">
    <text evidence="11">The sequence shown here is derived from an EMBL/GenBank/DDBJ whole genome shotgun (WGS) entry which is preliminary data.</text>
</comment>
<accession>A0A369KDN4</accession>
<dbReference type="InterPro" id="IPR012763">
    <property type="entry name" value="DNA_pol_III_sug/sutau_N"/>
</dbReference>
<gene>
    <name evidence="8" type="primary">dnaX</name>
    <name evidence="11" type="ORF">HAT2_00323</name>
</gene>
<dbReference type="InterPro" id="IPR003593">
    <property type="entry name" value="AAA+_ATPase"/>
</dbReference>
<comment type="catalytic activity">
    <reaction evidence="7 8">
        <text>DNA(n) + a 2'-deoxyribonucleoside 5'-triphosphate = DNA(n+1) + diphosphate</text>
        <dbReference type="Rhea" id="RHEA:22508"/>
        <dbReference type="Rhea" id="RHEA-COMP:17339"/>
        <dbReference type="Rhea" id="RHEA-COMP:17340"/>
        <dbReference type="ChEBI" id="CHEBI:33019"/>
        <dbReference type="ChEBI" id="CHEBI:61560"/>
        <dbReference type="ChEBI" id="CHEBI:173112"/>
        <dbReference type="EC" id="2.7.7.7"/>
    </reaction>
</comment>
<dbReference type="GO" id="GO:0005524">
    <property type="term" value="F:ATP binding"/>
    <property type="evidence" value="ECO:0007669"/>
    <property type="project" value="UniProtKB-KW"/>
</dbReference>
<dbReference type="FunFam" id="3.40.50.300:FF:000014">
    <property type="entry name" value="DNA polymerase III subunit gamma/tau"/>
    <property type="match status" value="1"/>
</dbReference>
<evidence type="ECO:0000256" key="4">
    <source>
        <dbReference type="ARBA" id="ARBA00022833"/>
    </source>
</evidence>
<dbReference type="GO" id="GO:0006261">
    <property type="term" value="P:DNA-templated DNA replication"/>
    <property type="evidence" value="ECO:0007669"/>
    <property type="project" value="TreeGrafter"/>
</dbReference>
<dbReference type="GO" id="GO:0009360">
    <property type="term" value="C:DNA polymerase III complex"/>
    <property type="evidence" value="ECO:0007669"/>
    <property type="project" value="InterPro"/>
</dbReference>
<sequence length="441" mass="49392">MSCFSKKKSKSKMGLSRRWRPILFRDVLGQDISAEILRKTVQQARVAPAYLLSGSRGSGKTSLARIFAKALNCQGIGSDGEPCNSCDSCCDIQQGFSLQVIEIDGASHRGIDDMRALIETCQYTPDGGGFRVYIVDEVHMLTKEAFNALLKTLEEPPRHVVFVLATTDPQKVPSTIKSRCLQLDLRRIPNDVMVRKLALLLEKEGTCSYDASVPFLIAERAEGSLRDAESILEQLLAFSDGHLSIDQVSSVLGIPNQTLLLDLDEALLKEDIGGVLATGDKLFQQSQDGYVLLRYMAKHYQNHLMVLSLQNHSFIQNLSETQITRFVELNSRFNRKQIVHLLAKIKESIPILDFSPQIVFKSLLLEIADMRNYVELSDVLQVLQNLGEEEDLDAPPAEEKKAPTGEGKDLRMEERRRNSRLENIIQFLAKETDSVISTKVL</sequence>
<comment type="subunit">
    <text evidence="8">DNA polymerase III contains a core (composed of alpha, epsilon and theta chains) that associates with a tau subunit. This core dimerizes to form the POLIII' complex. PolIII' associates with the gamma complex (composed of gamma, delta, delta', psi and chi chains) and with the beta chain to form the complete DNA polymerase III complex.</text>
</comment>
<dbReference type="InterPro" id="IPR045085">
    <property type="entry name" value="HLD_clamp_pol_III_gamma_tau"/>
</dbReference>
<dbReference type="NCBIfam" id="TIGR02397">
    <property type="entry name" value="dnaX_nterm"/>
    <property type="match status" value="1"/>
</dbReference>
<keyword evidence="8" id="KW-0808">Transferase</keyword>
<proteinExistence type="inferred from homology"/>
<dbReference type="SUPFAM" id="SSF52540">
    <property type="entry name" value="P-loop containing nucleoside triphosphate hydrolases"/>
    <property type="match status" value="1"/>
</dbReference>
<evidence type="ECO:0000313" key="12">
    <source>
        <dbReference type="Proteomes" id="UP000253816"/>
    </source>
</evidence>
<keyword evidence="2" id="KW-0479">Metal-binding</keyword>
<keyword evidence="6 8" id="KW-0239">DNA-directed DNA polymerase</keyword>
<dbReference type="Gene3D" id="1.10.8.60">
    <property type="match status" value="1"/>
</dbReference>
<dbReference type="Pfam" id="PF13177">
    <property type="entry name" value="DNA_pol3_delta2"/>
    <property type="match status" value="1"/>
</dbReference>
<reference evidence="11 12" key="1">
    <citation type="submission" date="2018-07" db="EMBL/GenBank/DDBJ databases">
        <title>Comparative genomics of the Candidatus Parilichlamydiaceae reveals evidence of convergent evolution and genome reduction in the phylum Chlamydiae.</title>
        <authorList>
            <person name="Taylor-Brown A."/>
            <person name="Polkinghorne A."/>
        </authorList>
    </citation>
    <scope>NUCLEOTIDE SEQUENCE [LARGE SCALE GENOMIC DNA]</scope>
    <source>
        <strain evidence="11 12">Hat2</strain>
    </source>
</reference>
<feature type="compositionally biased region" description="Basic and acidic residues" evidence="9">
    <location>
        <begin position="397"/>
        <end position="415"/>
    </location>
</feature>
<dbReference type="SUPFAM" id="SSF48019">
    <property type="entry name" value="post-AAA+ oligomerization domain-like"/>
    <property type="match status" value="1"/>
</dbReference>
<comment type="similarity">
    <text evidence="1 8">Belongs to the DnaX/STICHEL family.</text>
</comment>
<dbReference type="OrthoDB" id="9810148at2"/>
<dbReference type="InterPro" id="IPR050238">
    <property type="entry name" value="DNA_Rep/Repair_Clamp_Loader"/>
</dbReference>
<protein>
    <recommendedName>
        <fullName evidence="8">DNA polymerase III subunit gamma/tau</fullName>
        <ecNumber evidence="8">2.7.7.7</ecNumber>
    </recommendedName>
</protein>
<evidence type="ECO:0000256" key="8">
    <source>
        <dbReference type="RuleBase" id="RU364063"/>
    </source>
</evidence>
<evidence type="ECO:0000256" key="2">
    <source>
        <dbReference type="ARBA" id="ARBA00022723"/>
    </source>
</evidence>
<dbReference type="CDD" id="cd18137">
    <property type="entry name" value="HLD_clamp_pol_III_gamma_tau"/>
    <property type="match status" value="1"/>
</dbReference>
<evidence type="ECO:0000256" key="3">
    <source>
        <dbReference type="ARBA" id="ARBA00022741"/>
    </source>
</evidence>
<evidence type="ECO:0000256" key="5">
    <source>
        <dbReference type="ARBA" id="ARBA00022840"/>
    </source>
</evidence>
<dbReference type="SMART" id="SM00382">
    <property type="entry name" value="AAA"/>
    <property type="match status" value="1"/>
</dbReference>
<keyword evidence="5 8" id="KW-0067">ATP-binding</keyword>
<dbReference type="AlphaFoldDB" id="A0A369KDN4"/>
<keyword evidence="4" id="KW-0862">Zinc</keyword>
<dbReference type="Gene3D" id="3.40.50.300">
    <property type="entry name" value="P-loop containing nucleotide triphosphate hydrolases"/>
    <property type="match status" value="1"/>
</dbReference>
<dbReference type="PANTHER" id="PTHR11669">
    <property type="entry name" value="REPLICATION FACTOR C / DNA POLYMERASE III GAMMA-TAU SUBUNIT"/>
    <property type="match status" value="1"/>
</dbReference>
<organism evidence="11 12">
    <name type="scientific">Candidatus Similichlamydia laticola</name>
    <dbReference type="NCBI Taxonomy" id="2170265"/>
    <lineage>
        <taxon>Bacteria</taxon>
        <taxon>Pseudomonadati</taxon>
        <taxon>Chlamydiota</taxon>
        <taxon>Chlamydiia</taxon>
        <taxon>Parachlamydiales</taxon>
        <taxon>Candidatus Parilichlamydiaceae</taxon>
        <taxon>Candidatus Similichlamydia</taxon>
    </lineage>
</organism>
<dbReference type="Proteomes" id="UP000253816">
    <property type="component" value="Unassembled WGS sequence"/>
</dbReference>
<comment type="function">
    <text evidence="8">DNA polymerase III is a complex, multichain enzyme responsible for most of the replicative synthesis in bacteria. This DNA polymerase also exhibits 3' to 5' exonuclease activity.</text>
</comment>
<evidence type="ECO:0000256" key="7">
    <source>
        <dbReference type="ARBA" id="ARBA00049244"/>
    </source>
</evidence>
<keyword evidence="12" id="KW-1185">Reference proteome</keyword>